<dbReference type="Gene3D" id="1.20.58.1690">
    <property type="match status" value="1"/>
</dbReference>
<dbReference type="EMBL" id="BMKP01000010">
    <property type="protein sequence ID" value="GGF24705.1"/>
    <property type="molecule type" value="Genomic_DNA"/>
</dbReference>
<evidence type="ECO:0000259" key="1">
    <source>
        <dbReference type="SMART" id="SM01324"/>
    </source>
</evidence>
<feature type="domain" description="YARHG" evidence="1">
    <location>
        <begin position="26"/>
        <end position="103"/>
    </location>
</feature>
<organism evidence="2 3">
    <name type="scientific">Flavobacterium limi</name>
    <dbReference type="NCBI Taxonomy" id="2045105"/>
    <lineage>
        <taxon>Bacteria</taxon>
        <taxon>Pseudomonadati</taxon>
        <taxon>Bacteroidota</taxon>
        <taxon>Flavobacteriia</taxon>
        <taxon>Flavobacteriales</taxon>
        <taxon>Flavobacteriaceae</taxon>
        <taxon>Flavobacterium</taxon>
    </lineage>
</organism>
<protein>
    <recommendedName>
        <fullName evidence="1">YARHG domain-containing protein</fullName>
    </recommendedName>
</protein>
<gene>
    <name evidence="2" type="ORF">GCM10011518_37550</name>
</gene>
<dbReference type="NCBIfam" id="NF046077">
    <property type="entry name" value="LPS_M949_RS01915"/>
    <property type="match status" value="1"/>
</dbReference>
<dbReference type="SMART" id="SM01324">
    <property type="entry name" value="YARHG"/>
    <property type="match status" value="1"/>
</dbReference>
<proteinExistence type="predicted"/>
<evidence type="ECO:0000313" key="3">
    <source>
        <dbReference type="Proteomes" id="UP000655016"/>
    </source>
</evidence>
<accession>A0ABQ1UQG7</accession>
<dbReference type="Proteomes" id="UP000655016">
    <property type="component" value="Unassembled WGS sequence"/>
</dbReference>
<keyword evidence="3" id="KW-1185">Reference proteome</keyword>
<dbReference type="Pfam" id="PF13308">
    <property type="entry name" value="YARHG"/>
    <property type="match status" value="1"/>
</dbReference>
<dbReference type="InterPro" id="IPR025582">
    <property type="entry name" value="YARHG_dom"/>
</dbReference>
<comment type="caution">
    <text evidence="2">The sequence shown here is derived from an EMBL/GenBank/DDBJ whole genome shotgun (WGS) entry which is preliminary data.</text>
</comment>
<reference evidence="3" key="1">
    <citation type="journal article" date="2019" name="Int. J. Syst. Evol. Microbiol.">
        <title>The Global Catalogue of Microorganisms (GCM) 10K type strain sequencing project: providing services to taxonomists for standard genome sequencing and annotation.</title>
        <authorList>
            <consortium name="The Broad Institute Genomics Platform"/>
            <consortium name="The Broad Institute Genome Sequencing Center for Infectious Disease"/>
            <person name="Wu L."/>
            <person name="Ma J."/>
        </authorList>
    </citation>
    <scope>NUCLEOTIDE SEQUENCE [LARGE SCALE GENOMIC DNA]</scope>
    <source>
        <strain evidence="3">CGMCC 1.16060</strain>
    </source>
</reference>
<dbReference type="InterPro" id="IPR038434">
    <property type="entry name" value="YARHG_sf"/>
</dbReference>
<evidence type="ECO:0000313" key="2">
    <source>
        <dbReference type="EMBL" id="GGF24705.1"/>
    </source>
</evidence>
<name>A0ABQ1UQG7_9FLAO</name>
<dbReference type="InterPro" id="IPR058148">
    <property type="entry name" value="M949_RS01915-like_dom"/>
</dbReference>
<sequence length="319" mass="37520">MHMKFCLSIILFTTLLAKAQNRVDCSKCSLELIDKTKLENEDLKALKLLKNEIYARKGYVFSNPEYADFFKKYSWYKPVNDNKSIVYSDIEIKNITILSQKINEISQFISTENNSKYKIISEEKTNEIFPKEKRKELGINFNIWKVYDYKDKAGQYYLVLTENKYKEPTGGNVFNNSVKALNFKIQGNGLIKTFETNDAKDKEEESVWFWTRYIYVEDFDNDGIIEPMIIYGTSGYNGYSDGRIKILLYYKGKKIGVRIQNGVLDDERNLKIDTDFYALPKKIQDKIVEQMELMVENNHSILPYGWQKKMAKKMTFIEE</sequence>